<dbReference type="Gene3D" id="2.60.40.3820">
    <property type="match status" value="1"/>
</dbReference>
<evidence type="ECO:0000259" key="1">
    <source>
        <dbReference type="Pfam" id="PF18457"/>
    </source>
</evidence>
<feature type="domain" description="Up-regulated in Daf-2" evidence="1">
    <location>
        <begin position="27"/>
        <end position="175"/>
    </location>
</feature>
<name>A0AB34FUB9_9HYPO</name>
<dbReference type="GO" id="GO:0006629">
    <property type="term" value="P:lipid metabolic process"/>
    <property type="evidence" value="ECO:0007669"/>
    <property type="project" value="InterPro"/>
</dbReference>
<dbReference type="PANTHER" id="PTHR31557:SF0">
    <property type="entry name" value="5C820-RELATED"/>
    <property type="match status" value="1"/>
</dbReference>
<dbReference type="SUPFAM" id="SSF51695">
    <property type="entry name" value="PLC-like phosphodiesterases"/>
    <property type="match status" value="1"/>
</dbReference>
<dbReference type="GO" id="GO:0008081">
    <property type="term" value="F:phosphoric diester hydrolase activity"/>
    <property type="evidence" value="ECO:0007669"/>
    <property type="project" value="InterPro"/>
</dbReference>
<sequence length="463" mass="52210">MYRYYFVRLIIFTALARGTLASIWKVTRTARVAVRNNTPRTLLNVTVLHKYSDLYKDRLHWDKIPPGVLSSGQLVSYNTGVLTTGADWWLITWYNRDRDRFNFSNPNNFRRFLDFFEAAAVRLFDWRALLNVESTTGFKRHILRKEDAGGVTTITIENAGKMEIHSKSGTSSTGYSSTPIAVRDNAQPRPFYAIAHRVLTIQAVRHALDHGANAIETDLTAWSHGWWADHDGLPFSRGDKAKDLFDMIAHERRANKSVAFVWLDLKNPDQCGTESELCNIESLINLARNSLEPVGVKVLWGFSSSDVDKRAFNVIRDNLNRNEAIGIDGLGGGTVDDAKAVFDKGAFIEVRQRVWTKGLFWPHIMFGSCEDDDIGKGRQICSQIRQGVESKAFGKVFAWTIGQHNVQEANKLLFAGVDGLIYGPPMSDYSNTEQTKAAIRIITDWIGANPDKCYLATGRDEPW</sequence>
<dbReference type="Proteomes" id="UP001163105">
    <property type="component" value="Unassembled WGS sequence"/>
</dbReference>
<dbReference type="EMBL" id="JAQHRD010000003">
    <property type="protein sequence ID" value="KAJ6442474.1"/>
    <property type="molecule type" value="Genomic_DNA"/>
</dbReference>
<proteinExistence type="predicted"/>
<keyword evidence="3" id="KW-1185">Reference proteome</keyword>
<dbReference type="Pfam" id="PF18457">
    <property type="entry name" value="PUD1_2"/>
    <property type="match status" value="1"/>
</dbReference>
<dbReference type="AlphaFoldDB" id="A0AB34FUB9"/>
<dbReference type="InterPro" id="IPR041157">
    <property type="entry name" value="PUD1/2"/>
</dbReference>
<gene>
    <name evidence="2" type="ORF">O9K51_03649</name>
</gene>
<organism evidence="2 3">
    <name type="scientific">Purpureocillium lavendulum</name>
    <dbReference type="NCBI Taxonomy" id="1247861"/>
    <lineage>
        <taxon>Eukaryota</taxon>
        <taxon>Fungi</taxon>
        <taxon>Dikarya</taxon>
        <taxon>Ascomycota</taxon>
        <taxon>Pezizomycotina</taxon>
        <taxon>Sordariomycetes</taxon>
        <taxon>Hypocreomycetidae</taxon>
        <taxon>Hypocreales</taxon>
        <taxon>Ophiocordycipitaceae</taxon>
        <taxon>Purpureocillium</taxon>
    </lineage>
</organism>
<accession>A0AB34FUB9</accession>
<reference evidence="2" key="1">
    <citation type="submission" date="2023-01" db="EMBL/GenBank/DDBJ databases">
        <title>The growth and conidiation of Purpureocillium lavendulum are regulated by nitrogen source and histone H3K14 acetylation.</title>
        <authorList>
            <person name="Tang P."/>
            <person name="Han J."/>
            <person name="Zhang C."/>
            <person name="Tang P."/>
            <person name="Qi F."/>
            <person name="Zhang K."/>
            <person name="Liang L."/>
        </authorList>
    </citation>
    <scope>NUCLEOTIDE SEQUENCE</scope>
    <source>
        <strain evidence="2">YMF1.00683</strain>
    </source>
</reference>
<dbReference type="PANTHER" id="PTHR31557">
    <property type="entry name" value="5C820-RELATED-RELATED"/>
    <property type="match status" value="1"/>
</dbReference>
<comment type="caution">
    <text evidence="2">The sequence shown here is derived from an EMBL/GenBank/DDBJ whole genome shotgun (WGS) entry which is preliminary data.</text>
</comment>
<evidence type="ECO:0000313" key="2">
    <source>
        <dbReference type="EMBL" id="KAJ6442474.1"/>
    </source>
</evidence>
<evidence type="ECO:0000313" key="3">
    <source>
        <dbReference type="Proteomes" id="UP001163105"/>
    </source>
</evidence>
<protein>
    <recommendedName>
        <fullName evidence="1">Up-regulated in Daf-2 domain-containing protein</fullName>
    </recommendedName>
</protein>
<dbReference type="InterPro" id="IPR017946">
    <property type="entry name" value="PLC-like_Pdiesterase_TIM-brl"/>
</dbReference>
<dbReference type="Gene3D" id="3.20.20.190">
    <property type="entry name" value="Phosphatidylinositol (PI) phosphodiesterase"/>
    <property type="match status" value="1"/>
</dbReference>